<reference evidence="3" key="1">
    <citation type="journal article" date="2017" name="Genome Biol.">
        <title>Comparative genomics reveals high biological diversity and specific adaptations in the industrially and medically important fungal genus Aspergillus.</title>
        <authorList>
            <person name="de Vries R.P."/>
            <person name="Riley R."/>
            <person name="Wiebenga A."/>
            <person name="Aguilar-Osorio G."/>
            <person name="Amillis S."/>
            <person name="Uchima C.A."/>
            <person name="Anderluh G."/>
            <person name="Asadollahi M."/>
            <person name="Askin M."/>
            <person name="Barry K."/>
            <person name="Battaglia E."/>
            <person name="Bayram O."/>
            <person name="Benocci T."/>
            <person name="Braus-Stromeyer S.A."/>
            <person name="Caldana C."/>
            <person name="Canovas D."/>
            <person name="Cerqueira G.C."/>
            <person name="Chen F."/>
            <person name="Chen W."/>
            <person name="Choi C."/>
            <person name="Clum A."/>
            <person name="Dos Santos R.A."/>
            <person name="Damasio A.R."/>
            <person name="Diallinas G."/>
            <person name="Emri T."/>
            <person name="Fekete E."/>
            <person name="Flipphi M."/>
            <person name="Freyberg S."/>
            <person name="Gallo A."/>
            <person name="Gournas C."/>
            <person name="Habgood R."/>
            <person name="Hainaut M."/>
            <person name="Harispe M.L."/>
            <person name="Henrissat B."/>
            <person name="Hilden K.S."/>
            <person name="Hope R."/>
            <person name="Hossain A."/>
            <person name="Karabika E."/>
            <person name="Karaffa L."/>
            <person name="Karanyi Z."/>
            <person name="Krasevec N."/>
            <person name="Kuo A."/>
            <person name="Kusch H."/>
            <person name="LaButti K."/>
            <person name="Lagendijk E.L."/>
            <person name="Lapidus A."/>
            <person name="Levasseur A."/>
            <person name="Lindquist E."/>
            <person name="Lipzen A."/>
            <person name="Logrieco A.F."/>
            <person name="MacCabe A."/>
            <person name="Maekelae M.R."/>
            <person name="Malavazi I."/>
            <person name="Melin P."/>
            <person name="Meyer V."/>
            <person name="Mielnichuk N."/>
            <person name="Miskei M."/>
            <person name="Molnar A.P."/>
            <person name="Mule G."/>
            <person name="Ngan C.Y."/>
            <person name="Orejas M."/>
            <person name="Orosz E."/>
            <person name="Ouedraogo J.P."/>
            <person name="Overkamp K.M."/>
            <person name="Park H.-S."/>
            <person name="Perrone G."/>
            <person name="Piumi F."/>
            <person name="Punt P.J."/>
            <person name="Ram A.F."/>
            <person name="Ramon A."/>
            <person name="Rauscher S."/>
            <person name="Record E."/>
            <person name="Riano-Pachon D.M."/>
            <person name="Robert V."/>
            <person name="Roehrig J."/>
            <person name="Ruller R."/>
            <person name="Salamov A."/>
            <person name="Salih N.S."/>
            <person name="Samson R.A."/>
            <person name="Sandor E."/>
            <person name="Sanguinetti M."/>
            <person name="Schuetze T."/>
            <person name="Sepcic K."/>
            <person name="Shelest E."/>
            <person name="Sherlock G."/>
            <person name="Sophianopoulou V."/>
            <person name="Squina F.M."/>
            <person name="Sun H."/>
            <person name="Susca A."/>
            <person name="Todd R.B."/>
            <person name="Tsang A."/>
            <person name="Unkles S.E."/>
            <person name="van de Wiele N."/>
            <person name="van Rossen-Uffink D."/>
            <person name="Oliveira J.V."/>
            <person name="Vesth T.C."/>
            <person name="Visser J."/>
            <person name="Yu J.-H."/>
            <person name="Zhou M."/>
            <person name="Andersen M.R."/>
            <person name="Archer D.B."/>
            <person name="Baker S.E."/>
            <person name="Benoit I."/>
            <person name="Brakhage A.A."/>
            <person name="Braus G.H."/>
            <person name="Fischer R."/>
            <person name="Frisvad J.C."/>
            <person name="Goldman G.H."/>
            <person name="Houbraken J."/>
            <person name="Oakley B."/>
            <person name="Pocsi I."/>
            <person name="Scazzocchio C."/>
            <person name="Seiboth B."/>
            <person name="vanKuyk P.A."/>
            <person name="Wortman J."/>
            <person name="Dyer P.S."/>
            <person name="Grigoriev I.V."/>
        </authorList>
    </citation>
    <scope>NUCLEOTIDE SEQUENCE [LARGE SCALE GENOMIC DNA]</scope>
    <source>
        <strain evidence="3">CBS 516.65</strain>
    </source>
</reference>
<name>A0A1L9V6L6_ASPGL</name>
<gene>
    <name evidence="2" type="ORF">ASPGLDRAFT_944698</name>
</gene>
<dbReference type="GeneID" id="34466821"/>
<accession>A0A1L9V6L6</accession>
<feature type="signal peptide" evidence="1">
    <location>
        <begin position="1"/>
        <end position="19"/>
    </location>
</feature>
<dbReference type="Proteomes" id="UP000184300">
    <property type="component" value="Unassembled WGS sequence"/>
</dbReference>
<evidence type="ECO:0000313" key="3">
    <source>
        <dbReference type="Proteomes" id="UP000184300"/>
    </source>
</evidence>
<keyword evidence="3" id="KW-1185">Reference proteome</keyword>
<proteinExistence type="predicted"/>
<organism evidence="2 3">
    <name type="scientific">Aspergillus glaucus CBS 516.65</name>
    <dbReference type="NCBI Taxonomy" id="1160497"/>
    <lineage>
        <taxon>Eukaryota</taxon>
        <taxon>Fungi</taxon>
        <taxon>Dikarya</taxon>
        <taxon>Ascomycota</taxon>
        <taxon>Pezizomycotina</taxon>
        <taxon>Eurotiomycetes</taxon>
        <taxon>Eurotiomycetidae</taxon>
        <taxon>Eurotiales</taxon>
        <taxon>Aspergillaceae</taxon>
        <taxon>Aspergillus</taxon>
        <taxon>Aspergillus subgen. Aspergillus</taxon>
    </lineage>
</organism>
<dbReference type="AlphaFoldDB" id="A0A1L9V6L6"/>
<dbReference type="VEuPathDB" id="FungiDB:ASPGLDRAFT_944698"/>
<dbReference type="EMBL" id="KV878916">
    <property type="protein sequence ID" value="OJJ79577.1"/>
    <property type="molecule type" value="Genomic_DNA"/>
</dbReference>
<sequence>MRAWFVSFVVHLGPSGYSAYGPAAAPAWPGKRPRNLAAMVRKGQRVGIVALIIFQSLHGLRPCCERLFKQHLDA</sequence>
<feature type="chain" id="PRO_5012318473" evidence="1">
    <location>
        <begin position="20"/>
        <end position="74"/>
    </location>
</feature>
<keyword evidence="1" id="KW-0732">Signal</keyword>
<protein>
    <submittedName>
        <fullName evidence="2">Uncharacterized protein</fullName>
    </submittedName>
</protein>
<evidence type="ECO:0000256" key="1">
    <source>
        <dbReference type="SAM" id="SignalP"/>
    </source>
</evidence>
<dbReference type="RefSeq" id="XP_022396275.1">
    <property type="nucleotide sequence ID" value="XM_022550561.1"/>
</dbReference>
<evidence type="ECO:0000313" key="2">
    <source>
        <dbReference type="EMBL" id="OJJ79577.1"/>
    </source>
</evidence>